<reference evidence="2" key="1">
    <citation type="journal article" date="2022" name="bioRxiv">
        <title>Sequencing and chromosome-scale assembly of the giantPleurodeles waltlgenome.</title>
        <authorList>
            <person name="Brown T."/>
            <person name="Elewa A."/>
            <person name="Iarovenko S."/>
            <person name="Subramanian E."/>
            <person name="Araus A.J."/>
            <person name="Petzold A."/>
            <person name="Susuki M."/>
            <person name="Suzuki K.-i.T."/>
            <person name="Hayashi T."/>
            <person name="Toyoda A."/>
            <person name="Oliveira C."/>
            <person name="Osipova E."/>
            <person name="Leigh N.D."/>
            <person name="Simon A."/>
            <person name="Yun M.H."/>
        </authorList>
    </citation>
    <scope>NUCLEOTIDE SEQUENCE</scope>
    <source>
        <strain evidence="2">20211129_DDA</strain>
        <tissue evidence="2">Liver</tissue>
    </source>
</reference>
<keyword evidence="3" id="KW-1185">Reference proteome</keyword>
<feature type="compositionally biased region" description="Basic and acidic residues" evidence="1">
    <location>
        <begin position="54"/>
        <end position="63"/>
    </location>
</feature>
<dbReference type="Proteomes" id="UP001066276">
    <property type="component" value="Chromosome 10"/>
</dbReference>
<evidence type="ECO:0000313" key="2">
    <source>
        <dbReference type="EMBL" id="KAJ1098517.1"/>
    </source>
</evidence>
<protein>
    <submittedName>
        <fullName evidence="2">Uncharacterized protein</fullName>
    </submittedName>
</protein>
<gene>
    <name evidence="2" type="ORF">NDU88_003627</name>
</gene>
<evidence type="ECO:0000313" key="3">
    <source>
        <dbReference type="Proteomes" id="UP001066276"/>
    </source>
</evidence>
<name>A0AAV7M4K5_PLEWA</name>
<dbReference type="AlphaFoldDB" id="A0AAV7M4K5"/>
<evidence type="ECO:0000256" key="1">
    <source>
        <dbReference type="SAM" id="MobiDB-lite"/>
    </source>
</evidence>
<accession>A0AAV7M4K5</accession>
<organism evidence="2 3">
    <name type="scientific">Pleurodeles waltl</name>
    <name type="common">Iberian ribbed newt</name>
    <dbReference type="NCBI Taxonomy" id="8319"/>
    <lineage>
        <taxon>Eukaryota</taxon>
        <taxon>Metazoa</taxon>
        <taxon>Chordata</taxon>
        <taxon>Craniata</taxon>
        <taxon>Vertebrata</taxon>
        <taxon>Euteleostomi</taxon>
        <taxon>Amphibia</taxon>
        <taxon>Batrachia</taxon>
        <taxon>Caudata</taxon>
        <taxon>Salamandroidea</taxon>
        <taxon>Salamandridae</taxon>
        <taxon>Pleurodelinae</taxon>
        <taxon>Pleurodeles</taxon>
    </lineage>
</organism>
<feature type="region of interest" description="Disordered" evidence="1">
    <location>
        <begin position="54"/>
        <end position="81"/>
    </location>
</feature>
<feature type="compositionally biased region" description="Basic and acidic residues" evidence="1">
    <location>
        <begin position="70"/>
        <end position="81"/>
    </location>
</feature>
<feature type="compositionally biased region" description="Polar residues" evidence="1">
    <location>
        <begin position="13"/>
        <end position="22"/>
    </location>
</feature>
<comment type="caution">
    <text evidence="2">The sequence shown here is derived from an EMBL/GenBank/DDBJ whole genome shotgun (WGS) entry which is preliminary data.</text>
</comment>
<dbReference type="EMBL" id="JANPWB010000014">
    <property type="protein sequence ID" value="KAJ1098517.1"/>
    <property type="molecule type" value="Genomic_DNA"/>
</dbReference>
<proteinExistence type="predicted"/>
<feature type="region of interest" description="Disordered" evidence="1">
    <location>
        <begin position="13"/>
        <end position="42"/>
    </location>
</feature>
<sequence length="81" mass="9055">MCNWASIATVTSHNPEQISSYPRGTGERISNPEVTSEEEFRVAETEIERDVGQGCWRSDKPEGDLWTETGKGDTRSPRRAA</sequence>